<evidence type="ECO:0000313" key="2">
    <source>
        <dbReference type="EMBL" id="GEU53270.1"/>
    </source>
</evidence>
<protein>
    <submittedName>
        <fullName evidence="2">Ribonuclease H-like domain-containing protein</fullName>
    </submittedName>
</protein>
<dbReference type="InterPro" id="IPR043502">
    <property type="entry name" value="DNA/RNA_pol_sf"/>
</dbReference>
<comment type="caution">
    <text evidence="2">The sequence shown here is derived from an EMBL/GenBank/DDBJ whole genome shotgun (WGS) entry which is preliminary data.</text>
</comment>
<organism evidence="2">
    <name type="scientific">Tanacetum cinerariifolium</name>
    <name type="common">Dalmatian daisy</name>
    <name type="synonym">Chrysanthemum cinerariifolium</name>
    <dbReference type="NCBI Taxonomy" id="118510"/>
    <lineage>
        <taxon>Eukaryota</taxon>
        <taxon>Viridiplantae</taxon>
        <taxon>Streptophyta</taxon>
        <taxon>Embryophyta</taxon>
        <taxon>Tracheophyta</taxon>
        <taxon>Spermatophyta</taxon>
        <taxon>Magnoliopsida</taxon>
        <taxon>eudicotyledons</taxon>
        <taxon>Gunneridae</taxon>
        <taxon>Pentapetalae</taxon>
        <taxon>asterids</taxon>
        <taxon>campanulids</taxon>
        <taxon>Asterales</taxon>
        <taxon>Asteraceae</taxon>
        <taxon>Asteroideae</taxon>
        <taxon>Anthemideae</taxon>
        <taxon>Anthemidinae</taxon>
        <taxon>Tanacetum</taxon>
    </lineage>
</organism>
<dbReference type="SUPFAM" id="SSF56672">
    <property type="entry name" value="DNA/RNA polymerases"/>
    <property type="match status" value="1"/>
</dbReference>
<name>A0A6L2KWW7_TANCI</name>
<proteinExistence type="predicted"/>
<dbReference type="CDD" id="cd09272">
    <property type="entry name" value="RNase_HI_RT_Ty1"/>
    <property type="match status" value="1"/>
</dbReference>
<evidence type="ECO:0000256" key="1">
    <source>
        <dbReference type="SAM" id="MobiDB-lite"/>
    </source>
</evidence>
<dbReference type="EMBL" id="BKCJ010003148">
    <property type="protein sequence ID" value="GEU53270.1"/>
    <property type="molecule type" value="Genomic_DNA"/>
</dbReference>
<gene>
    <name evidence="2" type="ORF">Tci_025248</name>
</gene>
<accession>A0A6L2KWW7</accession>
<feature type="region of interest" description="Disordered" evidence="1">
    <location>
        <begin position="1"/>
        <end position="20"/>
    </location>
</feature>
<dbReference type="PANTHER" id="PTHR47481:SF41">
    <property type="entry name" value="COPIA-LIKE POLYPROTEIN_RETROTRANSPOSON"/>
    <property type="match status" value="1"/>
</dbReference>
<sequence>MSSEEAEKESTKSDSDEEAYKLEEEAKAKAAKQEGEVRKAKLIDLLGLEVVYNYYNYKLQYDRYCGKMLNRRAESRITNCYVLTRKGLNTFIVYREDGTYEVIPNFKVSDLHLELGINLDIPLSMQDPLDKLDDFANKKRKHANDIHDYFKATKRLKSSVEYGDHLPSTVLNEPLLGLQGEKKIALCQAISFGKGASKVSREVYSLFLKELYLSLKAIVHDNKTARSMQLDTKLQTIELGSLSTTEYCNKISCIVDLSANIDSLVDEKNIVTYAINGLPDKYKGVAGIIHHRNTPLMFAQAQSMLLLMESRLNHRSSRHPARDSSTSLPHVLLVSLNNQNNDNNAQLCRNFQRCSYSFGERCIRRASLLMDVVSNKLDVKNAFLHRHLTEIVYMHQPPGFVDPAHPNHGTSIAYLLIYVDDIILTASSTELLQQSTYARKVLERAGMLNCNASSTPIATESKLSPDGDPVSGPTLYRNLAGSLQYLTFIRPDILYAVQQSSKRQHVISHSNAEAKYHGVANAVDETSLVRNILRELHMPLRTATLVYCDNVSAVYLSSNPVQHQHTKHIEIDIHFVRDLVATGHGVFYTSVRRLGISIAELRDLEDCGDGDVTLGLLEHLRLDNVEKAVRLCLMMKETEVKIAKKNIYIRRLRRNKLSGVNLLLEAALKYVGVCGFLGMLVVSMMPNVPNRFLLVLKNRLLTVFNEEVGGDVAVIKEYRAIACGLRIGMRKREECMGELKALGDREGVAETVRFMEGLQADDMDRCNRTLSLMREVEVKERKKYSLS</sequence>
<dbReference type="PANTHER" id="PTHR47481">
    <property type="match status" value="1"/>
</dbReference>
<dbReference type="AlphaFoldDB" id="A0A6L2KWW7"/>
<feature type="compositionally biased region" description="Basic and acidic residues" evidence="1">
    <location>
        <begin position="8"/>
        <end position="20"/>
    </location>
</feature>
<reference evidence="2" key="1">
    <citation type="journal article" date="2019" name="Sci. Rep.">
        <title>Draft genome of Tanacetum cinerariifolium, the natural source of mosquito coil.</title>
        <authorList>
            <person name="Yamashiro T."/>
            <person name="Shiraishi A."/>
            <person name="Satake H."/>
            <person name="Nakayama K."/>
        </authorList>
    </citation>
    <scope>NUCLEOTIDE SEQUENCE</scope>
</reference>